<dbReference type="SMART" id="SM00934">
    <property type="entry name" value="OMPdecase"/>
    <property type="match status" value="1"/>
</dbReference>
<feature type="domain" description="Orotidine 5'-phosphate decarboxylase" evidence="8">
    <location>
        <begin position="14"/>
        <end position="284"/>
    </location>
</feature>
<gene>
    <name evidence="7" type="primary">pyrF</name>
    <name evidence="9" type="ORF">D2E26_0567</name>
</gene>
<keyword evidence="10" id="KW-1185">Reference proteome</keyword>
<evidence type="ECO:0000256" key="6">
    <source>
        <dbReference type="ARBA" id="ARBA00049157"/>
    </source>
</evidence>
<protein>
    <recommendedName>
        <fullName evidence="7">Orotidine 5'-phosphate decarboxylase</fullName>
        <ecNumber evidence="7">4.1.1.23</ecNumber>
    </recommendedName>
    <alternativeName>
        <fullName evidence="7">OMP decarboxylase</fullName>
        <shortName evidence="7">OMPDCase</shortName>
        <shortName evidence="7">OMPdecase</shortName>
    </alternativeName>
</protein>
<keyword evidence="4 7" id="KW-0665">Pyrimidine biosynthesis</keyword>
<dbReference type="OrthoDB" id="9808470at2"/>
<evidence type="ECO:0000256" key="7">
    <source>
        <dbReference type="HAMAP-Rule" id="MF_01215"/>
    </source>
</evidence>
<accession>A0A430FSX2</accession>
<evidence type="ECO:0000313" key="10">
    <source>
        <dbReference type="Proteomes" id="UP000287609"/>
    </source>
</evidence>
<name>A0A430FSX2_9BIFI</name>
<evidence type="ECO:0000259" key="8">
    <source>
        <dbReference type="SMART" id="SM00934"/>
    </source>
</evidence>
<dbReference type="SUPFAM" id="SSF51366">
    <property type="entry name" value="Ribulose-phoshate binding barrel"/>
    <property type="match status" value="1"/>
</dbReference>
<dbReference type="CDD" id="cd04725">
    <property type="entry name" value="OMP_decarboxylase_like"/>
    <property type="match status" value="1"/>
</dbReference>
<evidence type="ECO:0000256" key="1">
    <source>
        <dbReference type="ARBA" id="ARBA00004861"/>
    </source>
</evidence>
<dbReference type="Pfam" id="PF00215">
    <property type="entry name" value="OMPdecase"/>
    <property type="match status" value="1"/>
</dbReference>
<reference evidence="9 10" key="1">
    <citation type="submission" date="2018-09" db="EMBL/GenBank/DDBJ databases">
        <title>Characterization of the phylogenetic diversity of five novel species belonging to the genus Bifidobacterium.</title>
        <authorList>
            <person name="Lugli G.A."/>
            <person name="Duranti S."/>
            <person name="Milani C."/>
        </authorList>
    </citation>
    <scope>NUCLEOTIDE SEQUENCE [LARGE SCALE GENOMIC DNA]</scope>
    <source>
        <strain evidence="9 10">2036B</strain>
    </source>
</reference>
<dbReference type="InterPro" id="IPR011060">
    <property type="entry name" value="RibuloseP-bd_barrel"/>
</dbReference>
<dbReference type="InterPro" id="IPR018089">
    <property type="entry name" value="OMPdecase_AS"/>
</dbReference>
<evidence type="ECO:0000313" key="9">
    <source>
        <dbReference type="EMBL" id="RSX56004.1"/>
    </source>
</evidence>
<evidence type="ECO:0000256" key="2">
    <source>
        <dbReference type="ARBA" id="ARBA00008847"/>
    </source>
</evidence>
<comment type="caution">
    <text evidence="9">The sequence shown here is derived from an EMBL/GenBank/DDBJ whole genome shotgun (WGS) entry which is preliminary data.</text>
</comment>
<dbReference type="RefSeq" id="WP_125963164.1">
    <property type="nucleotide sequence ID" value="NZ_QXGM01000001.1"/>
</dbReference>
<proteinExistence type="inferred from homology"/>
<dbReference type="PANTHER" id="PTHR43375:SF1">
    <property type="entry name" value="OROTIDINE 5'-PHOSPHATE DECARBOXYLASE"/>
    <property type="match status" value="1"/>
</dbReference>
<evidence type="ECO:0000256" key="5">
    <source>
        <dbReference type="ARBA" id="ARBA00023239"/>
    </source>
</evidence>
<dbReference type="EC" id="4.1.1.23" evidence="7"/>
<dbReference type="InterPro" id="IPR001754">
    <property type="entry name" value="OMPdeCOase_dom"/>
</dbReference>
<dbReference type="GO" id="GO:0004590">
    <property type="term" value="F:orotidine-5'-phosphate decarboxylase activity"/>
    <property type="evidence" value="ECO:0007669"/>
    <property type="project" value="UniProtKB-UniRule"/>
</dbReference>
<dbReference type="GO" id="GO:0044205">
    <property type="term" value="P:'de novo' UMP biosynthetic process"/>
    <property type="evidence" value="ECO:0007669"/>
    <property type="project" value="UniProtKB-UniRule"/>
</dbReference>
<comment type="pathway">
    <text evidence="1 7">Pyrimidine metabolism; UMP biosynthesis via de novo pathway; UMP from orotate: step 2/2.</text>
</comment>
<dbReference type="GO" id="GO:0006207">
    <property type="term" value="P:'de novo' pyrimidine nucleobase biosynthetic process"/>
    <property type="evidence" value="ECO:0007669"/>
    <property type="project" value="InterPro"/>
</dbReference>
<dbReference type="EMBL" id="QXGM01000001">
    <property type="protein sequence ID" value="RSX56004.1"/>
    <property type="molecule type" value="Genomic_DNA"/>
</dbReference>
<feature type="active site" description="Proton donor" evidence="7">
    <location>
        <position position="112"/>
    </location>
</feature>
<dbReference type="AlphaFoldDB" id="A0A430FSX2"/>
<sequence>MDQLIEAIQRTQNPSIIGLDPTDALVPEPLLKAFVQEAAENVDDPAEVAPAARAMAYYQFNCAIIDAIADIVPAVKPQIAMYEALGPTGIDVYTMTCEYAHDQGLYVLGDIKRGDIGSTAMAYAQHISQPTDDDVWHEDAITVNPYLGSDGIEPFVEAAAATHKDVFALVRTSNPSSSQIQGLKLADGSQVYERVADLVSDWGADHIGTHGYSLLGAVVGATHAEQGAALRERMPHTFFLVPGYGAQGGTAAMVRGMFDRNGSGAIVNSSRGVIGAWQKAIAHADHSPDGAGMSVQQALELVSTNARQAAITMRDDLRAVMP</sequence>
<keyword evidence="3 7" id="KW-0210">Decarboxylase</keyword>
<comment type="similarity">
    <text evidence="2 7">Belongs to the OMP decarboxylase family. Type 2 subfamily.</text>
</comment>
<dbReference type="HAMAP" id="MF_01215">
    <property type="entry name" value="OMPdecase_type2"/>
    <property type="match status" value="1"/>
</dbReference>
<dbReference type="NCBIfam" id="TIGR02127">
    <property type="entry name" value="pyrF_sub2"/>
    <property type="match status" value="1"/>
</dbReference>
<dbReference type="PANTHER" id="PTHR43375">
    <property type="entry name" value="OROTIDINE 5'-PHOSPHATE DECARBOXYLASE"/>
    <property type="match status" value="1"/>
</dbReference>
<dbReference type="InterPro" id="IPR011995">
    <property type="entry name" value="OMPdecase_type-2"/>
</dbReference>
<dbReference type="Proteomes" id="UP000287609">
    <property type="component" value="Unassembled WGS sequence"/>
</dbReference>
<comment type="catalytic activity">
    <reaction evidence="6 7">
        <text>orotidine 5'-phosphate + H(+) = UMP + CO2</text>
        <dbReference type="Rhea" id="RHEA:11596"/>
        <dbReference type="ChEBI" id="CHEBI:15378"/>
        <dbReference type="ChEBI" id="CHEBI:16526"/>
        <dbReference type="ChEBI" id="CHEBI:57538"/>
        <dbReference type="ChEBI" id="CHEBI:57865"/>
        <dbReference type="EC" id="4.1.1.23"/>
    </reaction>
</comment>
<dbReference type="InterPro" id="IPR013785">
    <property type="entry name" value="Aldolase_TIM"/>
</dbReference>
<evidence type="ECO:0000256" key="4">
    <source>
        <dbReference type="ARBA" id="ARBA00022975"/>
    </source>
</evidence>
<evidence type="ECO:0000256" key="3">
    <source>
        <dbReference type="ARBA" id="ARBA00022793"/>
    </source>
</evidence>
<dbReference type="UniPathway" id="UPA00070">
    <property type="reaction ID" value="UER00120"/>
</dbReference>
<dbReference type="Gene3D" id="3.20.20.70">
    <property type="entry name" value="Aldolase class I"/>
    <property type="match status" value="1"/>
</dbReference>
<keyword evidence="5 7" id="KW-0456">Lyase</keyword>
<organism evidence="9 10">
    <name type="scientific">Bifidobacterium dolichotidis</name>
    <dbReference type="NCBI Taxonomy" id="2306976"/>
    <lineage>
        <taxon>Bacteria</taxon>
        <taxon>Bacillati</taxon>
        <taxon>Actinomycetota</taxon>
        <taxon>Actinomycetes</taxon>
        <taxon>Bifidobacteriales</taxon>
        <taxon>Bifidobacteriaceae</taxon>
        <taxon>Bifidobacterium</taxon>
    </lineage>
</organism>
<dbReference type="PROSITE" id="PS00156">
    <property type="entry name" value="OMPDECASE"/>
    <property type="match status" value="1"/>
</dbReference>